<keyword evidence="1" id="KW-0472">Membrane</keyword>
<gene>
    <name evidence="2" type="ORF">C8N46_10599</name>
</gene>
<keyword evidence="3" id="KW-1185">Reference proteome</keyword>
<dbReference type="RefSeq" id="WP_108115068.1">
    <property type="nucleotide sequence ID" value="NZ_QBKT01000005.1"/>
</dbReference>
<dbReference type="AlphaFoldDB" id="A0A2T6BXZ9"/>
<dbReference type="Proteomes" id="UP000244090">
    <property type="component" value="Unassembled WGS sequence"/>
</dbReference>
<evidence type="ECO:0000256" key="1">
    <source>
        <dbReference type="SAM" id="Phobius"/>
    </source>
</evidence>
<feature type="transmembrane region" description="Helical" evidence="1">
    <location>
        <begin position="61"/>
        <end position="83"/>
    </location>
</feature>
<accession>A0A2T6BXZ9</accession>
<dbReference type="OrthoDB" id="4960523at2"/>
<keyword evidence="1" id="KW-1133">Transmembrane helix</keyword>
<feature type="transmembrane region" description="Helical" evidence="1">
    <location>
        <begin position="31"/>
        <end position="55"/>
    </location>
</feature>
<evidence type="ECO:0000313" key="2">
    <source>
        <dbReference type="EMBL" id="PTX60943.1"/>
    </source>
</evidence>
<dbReference type="Pfam" id="PF11335">
    <property type="entry name" value="DUF3137"/>
    <property type="match status" value="1"/>
</dbReference>
<proteinExistence type="predicted"/>
<dbReference type="InterPro" id="IPR021484">
    <property type="entry name" value="DUF3137"/>
</dbReference>
<dbReference type="EMBL" id="QBKT01000005">
    <property type="protein sequence ID" value="PTX60943.1"/>
    <property type="molecule type" value="Genomic_DNA"/>
</dbReference>
<protein>
    <submittedName>
        <fullName evidence="2">Uncharacterized protein DUF3137</fullName>
    </submittedName>
</protein>
<comment type="caution">
    <text evidence="2">The sequence shown here is derived from an EMBL/GenBank/DDBJ whole genome shotgun (WGS) entry which is preliminary data.</text>
</comment>
<sequence>MISEEVKSNYRAILDVFKNEKKHISERSKKLWQHTLFIFLAIEAVLAFLVMLGVIKVQGTGLIVLFIIPIIVFMIPIISQFTLRGKWVEKYKDEVLKPIVEAQFPGITYEDDYHISEQMFNASNLFTNPDRFNGEDLFSGKLDATAFSFSEIHAEEKHTSRDKDGNTTTSYSTIFKGLFLIADFNKEIQNDTYVYSSGGKSWFSRYKRVRLEDPVFEDRFNVYSNDQVEARYILTPKIMERIVELEDRFGENLYLSFRGHNVYIAISESYDMFETSFHDEVNFTQIERFLAEVDSILAILNDLDLNLRIWTKR</sequence>
<reference evidence="2 3" key="1">
    <citation type="submission" date="2018-04" db="EMBL/GenBank/DDBJ databases">
        <title>Genomic Encyclopedia of Archaeal and Bacterial Type Strains, Phase II (KMG-II): from individual species to whole genera.</title>
        <authorList>
            <person name="Goeker M."/>
        </authorList>
    </citation>
    <scope>NUCLEOTIDE SEQUENCE [LARGE SCALE GENOMIC DNA]</scope>
    <source>
        <strain evidence="2 3">DSM 25731</strain>
    </source>
</reference>
<evidence type="ECO:0000313" key="3">
    <source>
        <dbReference type="Proteomes" id="UP000244090"/>
    </source>
</evidence>
<organism evidence="2 3">
    <name type="scientific">Kordia periserrulae</name>
    <dbReference type="NCBI Taxonomy" id="701523"/>
    <lineage>
        <taxon>Bacteria</taxon>
        <taxon>Pseudomonadati</taxon>
        <taxon>Bacteroidota</taxon>
        <taxon>Flavobacteriia</taxon>
        <taxon>Flavobacteriales</taxon>
        <taxon>Flavobacteriaceae</taxon>
        <taxon>Kordia</taxon>
    </lineage>
</organism>
<name>A0A2T6BXZ9_9FLAO</name>
<keyword evidence="1" id="KW-0812">Transmembrane</keyword>